<keyword evidence="1 2" id="KW-0238">DNA-binding</keyword>
<dbReference type="PANTHER" id="PTHR43479:SF11">
    <property type="entry name" value="ACREF_ENVCD OPERON REPRESSOR-RELATED"/>
    <property type="match status" value="1"/>
</dbReference>
<keyword evidence="5" id="KW-1185">Reference proteome</keyword>
<evidence type="ECO:0000259" key="3">
    <source>
        <dbReference type="PROSITE" id="PS50977"/>
    </source>
</evidence>
<evidence type="ECO:0000256" key="1">
    <source>
        <dbReference type="ARBA" id="ARBA00023125"/>
    </source>
</evidence>
<dbReference type="Gene3D" id="1.10.357.10">
    <property type="entry name" value="Tetracycline Repressor, domain 2"/>
    <property type="match status" value="1"/>
</dbReference>
<protein>
    <submittedName>
        <fullName evidence="4">Transcriptional regulator TetR family</fullName>
    </submittedName>
</protein>
<accession>A0A0U3EHV8</accession>
<feature type="DNA-binding region" description="H-T-H motif" evidence="2">
    <location>
        <begin position="24"/>
        <end position="43"/>
    </location>
</feature>
<evidence type="ECO:0000313" key="5">
    <source>
        <dbReference type="Proteomes" id="UP000067738"/>
    </source>
</evidence>
<evidence type="ECO:0000313" key="4">
    <source>
        <dbReference type="EMBL" id="ALT68125.1"/>
    </source>
</evidence>
<dbReference type="PATRIC" id="fig|230361.4.peg.337"/>
<dbReference type="AlphaFoldDB" id="A0A0U3EHV8"/>
<dbReference type="OrthoDB" id="135877at2157"/>
<organism evidence="4 5">
    <name type="scientific">Methanobrevibacter millerae</name>
    <dbReference type="NCBI Taxonomy" id="230361"/>
    <lineage>
        <taxon>Archaea</taxon>
        <taxon>Methanobacteriati</taxon>
        <taxon>Methanobacteriota</taxon>
        <taxon>Methanomada group</taxon>
        <taxon>Methanobacteria</taxon>
        <taxon>Methanobacteriales</taxon>
        <taxon>Methanobacteriaceae</taxon>
        <taxon>Methanobrevibacter</taxon>
    </lineage>
</organism>
<dbReference type="KEGG" id="mmil:sm9_0323"/>
<dbReference type="InterPro" id="IPR001647">
    <property type="entry name" value="HTH_TetR"/>
</dbReference>
<dbReference type="InterPro" id="IPR050624">
    <property type="entry name" value="HTH-type_Tx_Regulator"/>
</dbReference>
<dbReference type="Pfam" id="PF00440">
    <property type="entry name" value="TetR_N"/>
    <property type="match status" value="1"/>
</dbReference>
<dbReference type="GO" id="GO:0003677">
    <property type="term" value="F:DNA binding"/>
    <property type="evidence" value="ECO:0007669"/>
    <property type="project" value="UniProtKB-UniRule"/>
</dbReference>
<gene>
    <name evidence="4" type="ORF">sm9_0323</name>
</gene>
<dbReference type="EMBL" id="CP011266">
    <property type="protein sequence ID" value="ALT68125.1"/>
    <property type="molecule type" value="Genomic_DNA"/>
</dbReference>
<dbReference type="SUPFAM" id="SSF46689">
    <property type="entry name" value="Homeodomain-like"/>
    <property type="match status" value="1"/>
</dbReference>
<dbReference type="GeneID" id="26735296"/>
<sequence>MNNKEKIFEKSIALFSEYGYDGVSIRKIASAVGIKESSIYNHYKSKESILDAILAYYINEMTKDEIPLNQASDNLDKSLEYFYKAGVDLYTSKLNDVKMMKITRIIFVETYHNEKIRKFVKTAIVDAAINGWIALFDLMKEKELIKRDCNSKQLAESFYYYGLYLLIEHVIINYPEDDEKFLKELARKSEIQMKLIYNSVKKRD</sequence>
<dbReference type="PANTHER" id="PTHR43479">
    <property type="entry name" value="ACREF/ENVCD OPERON REPRESSOR-RELATED"/>
    <property type="match status" value="1"/>
</dbReference>
<evidence type="ECO:0000256" key="2">
    <source>
        <dbReference type="PROSITE-ProRule" id="PRU00335"/>
    </source>
</evidence>
<dbReference type="PROSITE" id="PS50977">
    <property type="entry name" value="HTH_TETR_2"/>
    <property type="match status" value="1"/>
</dbReference>
<dbReference type="RefSeq" id="WP_058738472.1">
    <property type="nucleotide sequence ID" value="NZ_CP011266.1"/>
</dbReference>
<name>A0A0U3EHV8_9EURY</name>
<proteinExistence type="predicted"/>
<dbReference type="Proteomes" id="UP000067738">
    <property type="component" value="Chromosome"/>
</dbReference>
<dbReference type="PRINTS" id="PR00455">
    <property type="entry name" value="HTHTETR"/>
</dbReference>
<dbReference type="InterPro" id="IPR009057">
    <property type="entry name" value="Homeodomain-like_sf"/>
</dbReference>
<feature type="domain" description="HTH tetR-type" evidence="3">
    <location>
        <begin position="1"/>
        <end position="61"/>
    </location>
</feature>
<reference evidence="4 5" key="1">
    <citation type="submission" date="2015-04" db="EMBL/GenBank/DDBJ databases">
        <title>The complete genome sequence of the rumen methanogen Methanobrevibacter millerae SM9.</title>
        <authorList>
            <person name="Leahy S.C."/>
            <person name="Kelly W.J."/>
            <person name="Pacheco D.M."/>
            <person name="Li D."/>
            <person name="Altermann E."/>
            <person name="Attwood G.T."/>
        </authorList>
    </citation>
    <scope>NUCLEOTIDE SEQUENCE [LARGE SCALE GENOMIC DNA]</scope>
    <source>
        <strain evidence="4 5">SM9</strain>
    </source>
</reference>